<sequence>MTNQPWDLQVAVDCDDPHELATWWAEALAWDVEPQEEDFIQSMLDQGLAEESEVRTFRGKRVWADGAAVVHPGNHQPRLLFQRVPEGKTIKNRVHWDLRKSGGEATPEDVERLITMGARRIGEGSQGPHTWVVLADPEGNEFCV</sequence>
<evidence type="ECO:0000313" key="3">
    <source>
        <dbReference type="Proteomes" id="UP000275256"/>
    </source>
</evidence>
<dbReference type="InterPro" id="IPR029068">
    <property type="entry name" value="Glyas_Bleomycin-R_OHBP_Dase"/>
</dbReference>
<dbReference type="OrthoDB" id="3823476at2"/>
<dbReference type="Pfam" id="PF18029">
    <property type="entry name" value="Glyoxalase_6"/>
    <property type="match status" value="1"/>
</dbReference>
<dbReference type="InterPro" id="IPR041581">
    <property type="entry name" value="Glyoxalase_6"/>
</dbReference>
<evidence type="ECO:0000259" key="1">
    <source>
        <dbReference type="Pfam" id="PF18029"/>
    </source>
</evidence>
<name>A0A3M0G8Z9_9ACTN</name>
<evidence type="ECO:0000313" key="2">
    <source>
        <dbReference type="EMBL" id="RMB61404.1"/>
    </source>
</evidence>
<reference evidence="2 3" key="1">
    <citation type="submission" date="2018-10" db="EMBL/GenBank/DDBJ databases">
        <title>Tessaracoccus antarcticuss sp. nov., isolated from sediment.</title>
        <authorList>
            <person name="Zhou L.Y."/>
            <person name="Du Z.J."/>
        </authorList>
    </citation>
    <scope>NUCLEOTIDE SEQUENCE [LARGE SCALE GENOMIC DNA]</scope>
    <source>
        <strain evidence="2 3">JDX10</strain>
    </source>
</reference>
<feature type="domain" description="Glyoxalase-like" evidence="1">
    <location>
        <begin position="9"/>
        <end position="144"/>
    </location>
</feature>
<dbReference type="Proteomes" id="UP000275256">
    <property type="component" value="Unassembled WGS sequence"/>
</dbReference>
<organism evidence="2 3">
    <name type="scientific">Tessaracoccus antarcticus</name>
    <dbReference type="NCBI Taxonomy" id="2479848"/>
    <lineage>
        <taxon>Bacteria</taxon>
        <taxon>Bacillati</taxon>
        <taxon>Actinomycetota</taxon>
        <taxon>Actinomycetes</taxon>
        <taxon>Propionibacteriales</taxon>
        <taxon>Propionibacteriaceae</taxon>
        <taxon>Tessaracoccus</taxon>
    </lineage>
</organism>
<dbReference type="RefSeq" id="WP_121899952.1">
    <property type="nucleotide sequence ID" value="NZ_REFW01000001.1"/>
</dbReference>
<dbReference type="Gene3D" id="3.10.180.10">
    <property type="entry name" value="2,3-Dihydroxybiphenyl 1,2-Dioxygenase, domain 1"/>
    <property type="match status" value="1"/>
</dbReference>
<dbReference type="AlphaFoldDB" id="A0A3M0G8Z9"/>
<dbReference type="SUPFAM" id="SSF54593">
    <property type="entry name" value="Glyoxalase/Bleomycin resistance protein/Dihydroxybiphenyl dioxygenase"/>
    <property type="match status" value="1"/>
</dbReference>
<protein>
    <submittedName>
        <fullName evidence="2">VOC family protein</fullName>
    </submittedName>
</protein>
<dbReference type="PANTHER" id="PTHR35908:SF1">
    <property type="entry name" value="CONSERVED PROTEIN"/>
    <property type="match status" value="1"/>
</dbReference>
<gene>
    <name evidence="2" type="ORF">EAX62_01740</name>
</gene>
<proteinExistence type="predicted"/>
<comment type="caution">
    <text evidence="2">The sequence shown here is derived from an EMBL/GenBank/DDBJ whole genome shotgun (WGS) entry which is preliminary data.</text>
</comment>
<keyword evidence="3" id="KW-1185">Reference proteome</keyword>
<dbReference type="EMBL" id="REFW01000001">
    <property type="protein sequence ID" value="RMB61404.1"/>
    <property type="molecule type" value="Genomic_DNA"/>
</dbReference>
<dbReference type="PANTHER" id="PTHR35908">
    <property type="entry name" value="HYPOTHETICAL FUSION PROTEIN"/>
    <property type="match status" value="1"/>
</dbReference>
<accession>A0A3M0G8Z9</accession>